<dbReference type="GO" id="GO:0006309">
    <property type="term" value="P:apoptotic DNA fragmentation"/>
    <property type="evidence" value="ECO:0007669"/>
    <property type="project" value="TreeGrafter"/>
</dbReference>
<dbReference type="PANTHER" id="PTHR10858:SF2">
    <property type="entry name" value="DEOXYRIBONUCLEASE-2-BETA"/>
    <property type="match status" value="1"/>
</dbReference>
<name>A0AAV6GPZ6_9TELE</name>
<feature type="chain" id="PRO_5043361039" description="deoxyribonuclease II" evidence="5">
    <location>
        <begin position="18"/>
        <end position="292"/>
    </location>
</feature>
<comment type="similarity">
    <text evidence="2">Belongs to the DNase II family.</text>
</comment>
<dbReference type="AlphaFoldDB" id="A0AAV6GPZ6"/>
<keyword evidence="7" id="KW-1185">Reference proteome</keyword>
<evidence type="ECO:0000256" key="2">
    <source>
        <dbReference type="ARBA" id="ARBA00007527"/>
    </source>
</evidence>
<evidence type="ECO:0000256" key="3">
    <source>
        <dbReference type="ARBA" id="ARBA00012036"/>
    </source>
</evidence>
<dbReference type="Proteomes" id="UP000823561">
    <property type="component" value="Chromosome 9"/>
</dbReference>
<keyword evidence="5" id="KW-0732">Signal</keyword>
<comment type="catalytic activity">
    <reaction evidence="1">
        <text>Endonucleolytic cleavage to nucleoside 3'-phosphates and 3'-phosphooligonucleotide end-products.</text>
        <dbReference type="EC" id="3.1.22.1"/>
    </reaction>
</comment>
<organism evidence="6 7">
    <name type="scientific">Alosa alosa</name>
    <name type="common">allis shad</name>
    <dbReference type="NCBI Taxonomy" id="278164"/>
    <lineage>
        <taxon>Eukaryota</taxon>
        <taxon>Metazoa</taxon>
        <taxon>Chordata</taxon>
        <taxon>Craniata</taxon>
        <taxon>Vertebrata</taxon>
        <taxon>Euteleostomi</taxon>
        <taxon>Actinopterygii</taxon>
        <taxon>Neopterygii</taxon>
        <taxon>Teleostei</taxon>
        <taxon>Clupei</taxon>
        <taxon>Clupeiformes</taxon>
        <taxon>Clupeoidei</taxon>
        <taxon>Clupeidae</taxon>
        <taxon>Alosa</taxon>
    </lineage>
</organism>
<dbReference type="Pfam" id="PF03265">
    <property type="entry name" value="DNase_II"/>
    <property type="match status" value="2"/>
</dbReference>
<dbReference type="EC" id="3.1.22.1" evidence="3"/>
<dbReference type="PANTHER" id="PTHR10858">
    <property type="entry name" value="DEOXYRIBONUCLEASE II"/>
    <property type="match status" value="1"/>
</dbReference>
<dbReference type="GO" id="GO:0004531">
    <property type="term" value="F:deoxyribonuclease II activity"/>
    <property type="evidence" value="ECO:0007669"/>
    <property type="project" value="UniProtKB-EC"/>
</dbReference>
<sequence length="292" mass="33412">MLQYFTVVLHFLRLVLAVLSTGQSNISCRNEKNEPVDWFIIYKLPKYVMGNAGTGLDYMYLDGSMKNWELSTFKVNSTNGAAGHTLGQLYQGKGYKSNSSAYLLYNDAPPELPYDMEHGHTKAEQLAYSNPHVYNCSLPAPLWADMTRLAQLCLRVNPRLPRDRSVKKLVSAKGESFLSFVKSHLFVDGSCWTQTSWWKAGRERGTKLFSNCSLRRHVLNVSGVRLPGPFYFHSHIDHSKWCVSVKPRDRWVCLGDLNRERGQAYRDGGLICTQNALIYRVFRQAIYSFFKC</sequence>
<evidence type="ECO:0000256" key="5">
    <source>
        <dbReference type="SAM" id="SignalP"/>
    </source>
</evidence>
<keyword evidence="4" id="KW-0378">Hydrolase</keyword>
<proteinExistence type="inferred from homology"/>
<reference evidence="6" key="1">
    <citation type="submission" date="2020-10" db="EMBL/GenBank/DDBJ databases">
        <title>Chromosome-scale genome assembly of the Allis shad, Alosa alosa.</title>
        <authorList>
            <person name="Margot Z."/>
            <person name="Christophe K."/>
            <person name="Cabau C."/>
            <person name="Louis A."/>
            <person name="Berthelot C."/>
            <person name="Parey E."/>
            <person name="Roest Crollius H."/>
            <person name="Montfort J."/>
            <person name="Robinson-Rechavi M."/>
            <person name="Bucao C."/>
            <person name="Bouchez O."/>
            <person name="Gislard M."/>
            <person name="Lluch J."/>
            <person name="Milhes M."/>
            <person name="Lampietro C."/>
            <person name="Lopez Roques C."/>
            <person name="Donnadieu C."/>
            <person name="Braasch I."/>
            <person name="Desvignes T."/>
            <person name="Postlethwait J."/>
            <person name="Bobe J."/>
            <person name="Guiguen Y."/>
        </authorList>
    </citation>
    <scope>NUCLEOTIDE SEQUENCE</scope>
    <source>
        <strain evidence="6">M-15738</strain>
        <tissue evidence="6">Blood</tissue>
    </source>
</reference>
<accession>A0AAV6GPZ6</accession>
<comment type="caution">
    <text evidence="6">The sequence shown here is derived from an EMBL/GenBank/DDBJ whole genome shotgun (WGS) entry which is preliminary data.</text>
</comment>
<protein>
    <recommendedName>
        <fullName evidence="3">deoxyribonuclease II</fullName>
        <ecNumber evidence="3">3.1.22.1</ecNumber>
    </recommendedName>
</protein>
<gene>
    <name evidence="6" type="ORF">AALO_G00122220</name>
</gene>
<feature type="signal peptide" evidence="5">
    <location>
        <begin position="1"/>
        <end position="17"/>
    </location>
</feature>
<dbReference type="EMBL" id="JADWDJ010000009">
    <property type="protein sequence ID" value="KAG5275601.1"/>
    <property type="molecule type" value="Genomic_DNA"/>
</dbReference>
<evidence type="ECO:0000313" key="7">
    <source>
        <dbReference type="Proteomes" id="UP000823561"/>
    </source>
</evidence>
<dbReference type="InterPro" id="IPR004947">
    <property type="entry name" value="DNase_II"/>
</dbReference>
<evidence type="ECO:0000256" key="4">
    <source>
        <dbReference type="ARBA" id="ARBA00022801"/>
    </source>
</evidence>
<evidence type="ECO:0000313" key="6">
    <source>
        <dbReference type="EMBL" id="KAG5275601.1"/>
    </source>
</evidence>
<evidence type="ECO:0000256" key="1">
    <source>
        <dbReference type="ARBA" id="ARBA00000447"/>
    </source>
</evidence>